<dbReference type="RefSeq" id="WP_204606314.1">
    <property type="nucleotide sequence ID" value="NZ_JBHSED010000017.1"/>
</dbReference>
<evidence type="ECO:0000313" key="3">
    <source>
        <dbReference type="Proteomes" id="UP001595755"/>
    </source>
</evidence>
<organism evidence="2 3">
    <name type="scientific">Cohnella boryungensis</name>
    <dbReference type="NCBI Taxonomy" id="768479"/>
    <lineage>
        <taxon>Bacteria</taxon>
        <taxon>Bacillati</taxon>
        <taxon>Bacillota</taxon>
        <taxon>Bacilli</taxon>
        <taxon>Bacillales</taxon>
        <taxon>Paenibacillaceae</taxon>
        <taxon>Cohnella</taxon>
    </lineage>
</organism>
<evidence type="ECO:0000313" key="2">
    <source>
        <dbReference type="EMBL" id="MFC4304070.1"/>
    </source>
</evidence>
<dbReference type="SUPFAM" id="SSF51658">
    <property type="entry name" value="Xylose isomerase-like"/>
    <property type="match status" value="1"/>
</dbReference>
<comment type="caution">
    <text evidence="2">The sequence shown here is derived from an EMBL/GenBank/DDBJ whole genome shotgun (WGS) entry which is preliminary data.</text>
</comment>
<gene>
    <name evidence="2" type="ORF">ACFO1S_11550</name>
</gene>
<dbReference type="PANTHER" id="PTHR12110:SF53">
    <property type="entry name" value="BLR5974 PROTEIN"/>
    <property type="match status" value="1"/>
</dbReference>
<accession>A0ABV8SA68</accession>
<evidence type="ECO:0000259" key="1">
    <source>
        <dbReference type="Pfam" id="PF01261"/>
    </source>
</evidence>
<dbReference type="PANTHER" id="PTHR12110">
    <property type="entry name" value="HYDROXYPYRUVATE ISOMERASE"/>
    <property type="match status" value="1"/>
</dbReference>
<sequence>MKLGVSTYSLYQMIRSGEMDVLDVIAWTAETGGEHVEIVPVGFDLYGQEGLAERIREKAAACGIELSNYAVRGNLVTDGEEAYRAEIERLKREVDMAARLGVSLMRHDVATHPDTSVRHYLSHLDNIVEGCREIADYAASFGITTSIENHGYFIQASDRVLGLIEAVGRDNFRTTLDVGNFVCVDEDPLASVRKNASYASMVHFKDFYIRPENRDPGEGWFRSEAGRYLRGAIVGQGDLPIAEITAAVKRSGYDGYISVEFEGLESCTTGTRIALDNVRRLWEVASS</sequence>
<dbReference type="InterPro" id="IPR013022">
    <property type="entry name" value="Xyl_isomerase-like_TIM-brl"/>
</dbReference>
<keyword evidence="3" id="KW-1185">Reference proteome</keyword>
<dbReference type="GO" id="GO:0016853">
    <property type="term" value="F:isomerase activity"/>
    <property type="evidence" value="ECO:0007669"/>
    <property type="project" value="UniProtKB-KW"/>
</dbReference>
<dbReference type="Proteomes" id="UP001595755">
    <property type="component" value="Unassembled WGS sequence"/>
</dbReference>
<feature type="domain" description="Xylose isomerase-like TIM barrel" evidence="1">
    <location>
        <begin position="26"/>
        <end position="263"/>
    </location>
</feature>
<reference evidence="3" key="1">
    <citation type="journal article" date="2019" name="Int. J. Syst. Evol. Microbiol.">
        <title>The Global Catalogue of Microorganisms (GCM) 10K type strain sequencing project: providing services to taxonomists for standard genome sequencing and annotation.</title>
        <authorList>
            <consortium name="The Broad Institute Genomics Platform"/>
            <consortium name="The Broad Institute Genome Sequencing Center for Infectious Disease"/>
            <person name="Wu L."/>
            <person name="Ma J."/>
        </authorList>
    </citation>
    <scope>NUCLEOTIDE SEQUENCE [LARGE SCALE GENOMIC DNA]</scope>
    <source>
        <strain evidence="3">CGMCC 4.1641</strain>
    </source>
</reference>
<dbReference type="InterPro" id="IPR050312">
    <property type="entry name" value="IolE/XylAMocC-like"/>
</dbReference>
<protein>
    <submittedName>
        <fullName evidence="2">Sugar phosphate isomerase/epimerase family protein</fullName>
    </submittedName>
</protein>
<keyword evidence="2" id="KW-0413">Isomerase</keyword>
<proteinExistence type="predicted"/>
<dbReference type="Pfam" id="PF01261">
    <property type="entry name" value="AP_endonuc_2"/>
    <property type="match status" value="1"/>
</dbReference>
<dbReference type="EMBL" id="JBHSED010000017">
    <property type="protein sequence ID" value="MFC4304070.1"/>
    <property type="molecule type" value="Genomic_DNA"/>
</dbReference>
<name>A0ABV8SA68_9BACL</name>
<dbReference type="InterPro" id="IPR036237">
    <property type="entry name" value="Xyl_isomerase-like_sf"/>
</dbReference>
<dbReference type="Gene3D" id="3.20.20.150">
    <property type="entry name" value="Divalent-metal-dependent TIM barrel enzymes"/>
    <property type="match status" value="1"/>
</dbReference>